<gene>
    <name evidence="7" type="ORF">ACFQY0_16985</name>
</gene>
<dbReference type="InterPro" id="IPR009056">
    <property type="entry name" value="Cyt_c-like_dom"/>
</dbReference>
<dbReference type="PROSITE" id="PS51007">
    <property type="entry name" value="CYTC"/>
    <property type="match status" value="1"/>
</dbReference>
<evidence type="ECO:0000259" key="6">
    <source>
        <dbReference type="PROSITE" id="PS51007"/>
    </source>
</evidence>
<dbReference type="InterPro" id="IPR011444">
    <property type="entry name" value="DUF1549"/>
</dbReference>
<keyword evidence="1 4" id="KW-0349">Heme</keyword>
<dbReference type="Proteomes" id="UP001596472">
    <property type="component" value="Unassembled WGS sequence"/>
</dbReference>
<dbReference type="InterPro" id="IPR022655">
    <property type="entry name" value="DUF1553"/>
</dbReference>
<feature type="chain" id="PRO_5046125381" evidence="5">
    <location>
        <begin position="26"/>
        <end position="950"/>
    </location>
</feature>
<protein>
    <submittedName>
        <fullName evidence="7">PSD1 and planctomycete cytochrome C domain-containing protein</fullName>
    </submittedName>
</protein>
<dbReference type="RefSeq" id="WP_379714849.1">
    <property type="nucleotide sequence ID" value="NZ_JBHTBS010000010.1"/>
</dbReference>
<keyword evidence="3 4" id="KW-0408">Iron</keyword>
<proteinExistence type="predicted"/>
<evidence type="ECO:0000256" key="2">
    <source>
        <dbReference type="ARBA" id="ARBA00022723"/>
    </source>
</evidence>
<dbReference type="InterPro" id="IPR011429">
    <property type="entry name" value="Cyt_c_Planctomycete-type"/>
</dbReference>
<sequence length="950" mass="108146">MRCLFLLPKIFSLAALLFLTAELRADTESSERGFSLKVLPLLQEKCLACHGEDPEKIKGDLNLMTREGMLRGGESGRPVLVPGNAETSTLYQAVTWQDEDLEMPPKENDRLNPQQVEWIKQWIDGGAPWPDEATQRSYQKAERANKENEDGVIVDHSGGQADAWTYRRYQAEDLWAFQPVIKLALPGEQGNPIDGFISEKLAAAGFEMAPEADALTMIRRATYDLTGLPPTPGEIGRFQEAWEKDSDAALEHLVDRLLASPHYGERWAQHWLDVARYADTGGYSNDWERSNMWRYRDYVIRSFNKDKPYDEFILEQLAGDELADALVAERGADVHQVRLNGDYRAEESELLIATGFLRMGGWDTAMIKEPEARQIYLDDVVNSVGQTFLATTMRCFKCHDHKFDPLPTRDYYRMYAAFAGTQLAERKAPFLAEENRANFKSERELVERLLSFAESGTKEIKAKQEEAAKKWYSENHLTYLTEAQRNGLPDEMKPPRHVGLDYVEQGLLKVREQDEWIWTRRLERFEPMVQSVYNGQRSNASGKGARKLRMPRKIDEVWRPSNFVLNGGALEAEGEPVAPGVLSVIGLPVEGASREEPYLLPDDLEGRRLKLAKWIANPQNPLTTRSIVNRIWQHHFGEAIAGNPTNFGGKGKKPTHPELLDWLAADFVDGGWSFKRMHKQIMMSRAYRQSGRNPEIEALKNADPDNRLLAYFPPRRLNSEELRDSFLAVTGELNRELGGLPIRPEITMEVALQPRMLQFSLAPAYQPSPTPEQRNRRTIYAYRVRGMADPFLEIFNQPNPNDACEARTAATVTPQVFTLLNSSMMIDRSMALARRLEKENPTLGSRIDAAFKLGLGRSVTSAERERMMRFVEDMTAYHAQKTPDAVQYPTSITRSLVEELSGKPFEYEEILPVFESYQPDLKPSEVPAETRALADFCLLIFNSNEFVYVY</sequence>
<dbReference type="SUPFAM" id="SSF46626">
    <property type="entry name" value="Cytochrome c"/>
    <property type="match status" value="1"/>
</dbReference>
<evidence type="ECO:0000256" key="3">
    <source>
        <dbReference type="ARBA" id="ARBA00023004"/>
    </source>
</evidence>
<dbReference type="PANTHER" id="PTHR35889:SF3">
    <property type="entry name" value="F-BOX DOMAIN-CONTAINING PROTEIN"/>
    <property type="match status" value="1"/>
</dbReference>
<feature type="domain" description="Cytochrome c" evidence="6">
    <location>
        <begin position="25"/>
        <end position="127"/>
    </location>
</feature>
<keyword evidence="8" id="KW-1185">Reference proteome</keyword>
<dbReference type="Pfam" id="PF07587">
    <property type="entry name" value="PSD1"/>
    <property type="match status" value="1"/>
</dbReference>
<dbReference type="Pfam" id="PF07583">
    <property type="entry name" value="PSCyt2"/>
    <property type="match status" value="1"/>
</dbReference>
<feature type="signal peptide" evidence="5">
    <location>
        <begin position="1"/>
        <end position="25"/>
    </location>
</feature>
<keyword evidence="5" id="KW-0732">Signal</keyword>
<comment type="caution">
    <text evidence="7">The sequence shown here is derived from an EMBL/GenBank/DDBJ whole genome shotgun (WGS) entry which is preliminary data.</text>
</comment>
<evidence type="ECO:0000256" key="5">
    <source>
        <dbReference type="SAM" id="SignalP"/>
    </source>
</evidence>
<evidence type="ECO:0000313" key="7">
    <source>
        <dbReference type="EMBL" id="MFC7338894.1"/>
    </source>
</evidence>
<name>A0ABW2L8Z3_9BACT</name>
<evidence type="ECO:0000313" key="8">
    <source>
        <dbReference type="Proteomes" id="UP001596472"/>
    </source>
</evidence>
<evidence type="ECO:0000256" key="1">
    <source>
        <dbReference type="ARBA" id="ARBA00022617"/>
    </source>
</evidence>
<dbReference type="Pfam" id="PF07635">
    <property type="entry name" value="PSCyt1"/>
    <property type="match status" value="1"/>
</dbReference>
<accession>A0ABW2L8Z3</accession>
<reference evidence="8" key="1">
    <citation type="journal article" date="2019" name="Int. J. Syst. Evol. Microbiol.">
        <title>The Global Catalogue of Microorganisms (GCM) 10K type strain sequencing project: providing services to taxonomists for standard genome sequencing and annotation.</title>
        <authorList>
            <consortium name="The Broad Institute Genomics Platform"/>
            <consortium name="The Broad Institute Genome Sequencing Center for Infectious Disease"/>
            <person name="Wu L."/>
            <person name="Ma J."/>
        </authorList>
    </citation>
    <scope>NUCLEOTIDE SEQUENCE [LARGE SCALE GENOMIC DNA]</scope>
    <source>
        <strain evidence="8">CGMCC 4.1467</strain>
    </source>
</reference>
<keyword evidence="2 4" id="KW-0479">Metal-binding</keyword>
<dbReference type="EMBL" id="JBHTBS010000010">
    <property type="protein sequence ID" value="MFC7338894.1"/>
    <property type="molecule type" value="Genomic_DNA"/>
</dbReference>
<evidence type="ECO:0000256" key="4">
    <source>
        <dbReference type="PROSITE-ProRule" id="PRU00433"/>
    </source>
</evidence>
<dbReference type="InterPro" id="IPR036909">
    <property type="entry name" value="Cyt_c-like_dom_sf"/>
</dbReference>
<organism evidence="7 8">
    <name type="scientific">Haloferula chungangensis</name>
    <dbReference type="NCBI Taxonomy" id="1048331"/>
    <lineage>
        <taxon>Bacteria</taxon>
        <taxon>Pseudomonadati</taxon>
        <taxon>Verrucomicrobiota</taxon>
        <taxon>Verrucomicrobiia</taxon>
        <taxon>Verrucomicrobiales</taxon>
        <taxon>Verrucomicrobiaceae</taxon>
        <taxon>Haloferula</taxon>
    </lineage>
</organism>
<dbReference type="PANTHER" id="PTHR35889">
    <property type="entry name" value="CYCLOINULO-OLIGOSACCHARIDE FRUCTANOTRANSFERASE-RELATED"/>
    <property type="match status" value="1"/>
</dbReference>